<evidence type="ECO:0000259" key="3">
    <source>
        <dbReference type="Pfam" id="PF00329"/>
    </source>
</evidence>
<dbReference type="PANTHER" id="PTHR43485">
    <property type="entry name" value="HYDROGENASE-4 COMPONENT G"/>
    <property type="match status" value="1"/>
</dbReference>
<dbReference type="EC" id="1.6.5.3" evidence="5"/>
<sequence>MKLPGLELELVALPAPVPIFWARVTPAQWQTAATTVRDAGGRLITLWAGKAIKDIASNAGGTRAESIFCAYATLEGLFWLALPLEVQDGRCSYPNLSGVFLAASRMQRAAADLSGVLAEGARDQRPWLNHGAWAADHYPLLQDPQALPEPAPGALTDYPFVRVQGDGVHEIAVGPVHAGIIEPGHFRFSAVGEKILRLEQRLGYTHKGIEQNMTQLPAQEAYRLAGRVSGDSTVAYAWAYCMALESACQTSIPPRAAWLRALMLECERVANHLGDLGALGNDVAYAFALAQFSRLREDWLRACKTAFGHRLMMDCIVPGGVKADLLPGGWDALWQRCLETAVDVRKLFEVFESHAGLQDRFLVTGRVEPALAAQLGMTGLAGRGSSQSWDVRCDHPFAPYDTLRVVMATHARGDVGARAAVRFQEVTEAIRLIERILNEAPEGPVRTPLTLPAQPSRGAGWVEGWRGEIVVALELAGAEQANRIERCHLHDPSWQNWPVLEHAVMNDIVADFPLINKSFNLSYSGQDL</sequence>
<dbReference type="Gene3D" id="1.10.645.10">
    <property type="entry name" value="Cytochrome-c3 Hydrogenase, chain B"/>
    <property type="match status" value="1"/>
</dbReference>
<keyword evidence="5" id="KW-0830">Ubiquinone</keyword>
<name>A0A1Q8Y9Z3_9BURK</name>
<comment type="caution">
    <text evidence="5">The sequence shown here is derived from an EMBL/GenBank/DDBJ whole genome shotgun (WGS) entry which is preliminary data.</text>
</comment>
<dbReference type="STRING" id="81479.RA876_13885"/>
<dbReference type="InterPro" id="IPR001135">
    <property type="entry name" value="NADH_Q_OxRdtase_suD"/>
</dbReference>
<evidence type="ECO:0000256" key="2">
    <source>
        <dbReference type="ARBA" id="ARBA00023027"/>
    </source>
</evidence>
<dbReference type="RefSeq" id="WP_075588081.1">
    <property type="nucleotide sequence ID" value="NZ_MSYM01000019.1"/>
</dbReference>
<feature type="domain" description="NADH-quinone oxidoreductase subunit D" evidence="4">
    <location>
        <begin position="292"/>
        <end position="447"/>
    </location>
</feature>
<evidence type="ECO:0000256" key="1">
    <source>
        <dbReference type="ARBA" id="ARBA00023002"/>
    </source>
</evidence>
<dbReference type="InterPro" id="IPR052197">
    <property type="entry name" value="ComplexI_49kDa-like"/>
</dbReference>
<organism evidence="5 6">
    <name type="scientific">Rhodoferax antarcticus ANT.BR</name>
    <dbReference type="NCBI Taxonomy" id="1111071"/>
    <lineage>
        <taxon>Bacteria</taxon>
        <taxon>Pseudomonadati</taxon>
        <taxon>Pseudomonadota</taxon>
        <taxon>Betaproteobacteria</taxon>
        <taxon>Burkholderiales</taxon>
        <taxon>Comamonadaceae</taxon>
        <taxon>Rhodoferax</taxon>
    </lineage>
</organism>
<dbReference type="InterPro" id="IPR029014">
    <property type="entry name" value="NiFe-Hase_large"/>
</dbReference>
<keyword evidence="1 5" id="KW-0560">Oxidoreductase</keyword>
<dbReference type="InterPro" id="IPR001268">
    <property type="entry name" value="NADH_UbQ_OxRdtase_30kDa_su"/>
</dbReference>
<dbReference type="Proteomes" id="UP000185911">
    <property type="component" value="Unassembled WGS sequence"/>
</dbReference>
<dbReference type="SUPFAM" id="SSF56762">
    <property type="entry name" value="HydB/Nqo4-like"/>
    <property type="match status" value="1"/>
</dbReference>
<evidence type="ECO:0000313" key="5">
    <source>
        <dbReference type="EMBL" id="OLP04700.1"/>
    </source>
</evidence>
<feature type="domain" description="NADH:ubiquinone oxidoreductase 30kDa subunit" evidence="3">
    <location>
        <begin position="23"/>
        <end position="143"/>
    </location>
</feature>
<gene>
    <name evidence="5" type="ORF">BLL52_4021</name>
</gene>
<dbReference type="SUPFAM" id="SSF143243">
    <property type="entry name" value="Nqo5-like"/>
    <property type="match status" value="1"/>
</dbReference>
<dbReference type="InterPro" id="IPR037232">
    <property type="entry name" value="NADH_quin_OxRdtase_su_C/D-like"/>
</dbReference>
<dbReference type="GO" id="GO:0008137">
    <property type="term" value="F:NADH dehydrogenase (ubiquinone) activity"/>
    <property type="evidence" value="ECO:0007669"/>
    <property type="project" value="InterPro"/>
</dbReference>
<reference evidence="5 6" key="1">
    <citation type="submission" date="2017-01" db="EMBL/GenBank/DDBJ databases">
        <title>Genome sequence of Rhodoferax antarcticus ANT.BR, a psychrophilic purple nonsulfur bacterium from an Antarctic microbial mat.</title>
        <authorList>
            <person name="Baker J."/>
            <person name="Riester C."/>
            <person name="Skinner B."/>
            <person name="Newell A."/>
            <person name="Swingley W."/>
            <person name="Madigan M."/>
            <person name="Jung D."/>
            <person name="Asao M."/>
            <person name="Chen M."/>
            <person name="Loughlin P."/>
            <person name="Pan H."/>
            <person name="Lin S."/>
            <person name="Li N."/>
            <person name="Shaw J."/>
            <person name="Prado M."/>
            <person name="Sherman C."/>
            <person name="Li X."/>
            <person name="Tang J."/>
            <person name="Blankenship R."/>
            <person name="Zhao T."/>
            <person name="Touchman J."/>
            <person name="Sattley M."/>
        </authorList>
    </citation>
    <scope>NUCLEOTIDE SEQUENCE [LARGE SCALE GENOMIC DNA]</scope>
    <source>
        <strain evidence="5 6">ANT.BR</strain>
    </source>
</reference>
<dbReference type="PANTHER" id="PTHR43485:SF1">
    <property type="entry name" value="FORMATE HYDROGENLYASE SUBUNIT 5-RELATED"/>
    <property type="match status" value="1"/>
</dbReference>
<accession>A0A1Q8Y9Z3</accession>
<protein>
    <submittedName>
        <fullName evidence="5">NADH-ubiquinone oxidoreductase, chain 49kDa</fullName>
        <ecNumber evidence="5">1.6.5.3</ecNumber>
    </submittedName>
</protein>
<dbReference type="Pfam" id="PF00329">
    <property type="entry name" value="Complex1_30kDa"/>
    <property type="match status" value="1"/>
</dbReference>
<evidence type="ECO:0000313" key="6">
    <source>
        <dbReference type="Proteomes" id="UP000185911"/>
    </source>
</evidence>
<keyword evidence="2" id="KW-0520">NAD</keyword>
<dbReference type="AlphaFoldDB" id="A0A1Q8Y9Z3"/>
<dbReference type="GO" id="GO:0016651">
    <property type="term" value="F:oxidoreductase activity, acting on NAD(P)H"/>
    <property type="evidence" value="ECO:0007669"/>
    <property type="project" value="InterPro"/>
</dbReference>
<dbReference type="EMBL" id="MSYM01000019">
    <property type="protein sequence ID" value="OLP04700.1"/>
    <property type="molecule type" value="Genomic_DNA"/>
</dbReference>
<keyword evidence="6" id="KW-1185">Reference proteome</keyword>
<dbReference type="Pfam" id="PF00346">
    <property type="entry name" value="Complex1_49kDa"/>
    <property type="match status" value="1"/>
</dbReference>
<evidence type="ECO:0000259" key="4">
    <source>
        <dbReference type="Pfam" id="PF00346"/>
    </source>
</evidence>
<dbReference type="GO" id="GO:0048038">
    <property type="term" value="F:quinone binding"/>
    <property type="evidence" value="ECO:0007669"/>
    <property type="project" value="InterPro"/>
</dbReference>
<proteinExistence type="predicted"/>
<dbReference type="GO" id="GO:0051287">
    <property type="term" value="F:NAD binding"/>
    <property type="evidence" value="ECO:0007669"/>
    <property type="project" value="InterPro"/>
</dbReference>